<reference evidence="3 4" key="1">
    <citation type="submission" date="2021-12" db="EMBL/GenBank/DDBJ databases">
        <title>Genome sequence of Kibdelosporangium philippinense ATCC 49844.</title>
        <authorList>
            <person name="Fedorov E.A."/>
            <person name="Omeragic M."/>
            <person name="Shalygina K.F."/>
            <person name="Maclea K.S."/>
        </authorList>
    </citation>
    <scope>NUCLEOTIDE SEQUENCE [LARGE SCALE GENOMIC DNA]</scope>
    <source>
        <strain evidence="3 4">ATCC 49844</strain>
    </source>
</reference>
<keyword evidence="1" id="KW-0456">Lyase</keyword>
<dbReference type="Pfam" id="PF04909">
    <property type="entry name" value="Amidohydro_2"/>
    <property type="match status" value="1"/>
</dbReference>
<dbReference type="CDD" id="cd01292">
    <property type="entry name" value="metallo-dependent_hydrolases"/>
    <property type="match status" value="1"/>
</dbReference>
<accession>A0ABS8ZMV4</accession>
<dbReference type="PANTHER" id="PTHR21240">
    <property type="entry name" value="2-AMINO-3-CARBOXYLMUCONATE-6-SEMIALDEHYDE DECARBOXYLASE"/>
    <property type="match status" value="1"/>
</dbReference>
<feature type="domain" description="Amidohydrolase-related" evidence="2">
    <location>
        <begin position="3"/>
        <end position="312"/>
    </location>
</feature>
<dbReference type="InterPro" id="IPR032466">
    <property type="entry name" value="Metal_Hydrolase"/>
</dbReference>
<gene>
    <name evidence="3" type="ORF">LWC34_39675</name>
</gene>
<organism evidence="3 4">
    <name type="scientific">Kibdelosporangium philippinense</name>
    <dbReference type="NCBI Taxonomy" id="211113"/>
    <lineage>
        <taxon>Bacteria</taxon>
        <taxon>Bacillati</taxon>
        <taxon>Actinomycetota</taxon>
        <taxon>Actinomycetes</taxon>
        <taxon>Pseudonocardiales</taxon>
        <taxon>Pseudonocardiaceae</taxon>
        <taxon>Kibdelosporangium</taxon>
    </lineage>
</organism>
<dbReference type="SUPFAM" id="SSF51556">
    <property type="entry name" value="Metallo-dependent hydrolases"/>
    <property type="match status" value="1"/>
</dbReference>
<dbReference type="InterPro" id="IPR006680">
    <property type="entry name" value="Amidohydro-rel"/>
</dbReference>
<sequence length="314" mass="33923">MRIDVHAHLWSEAYLDLLESYGNTATAVHRGLGAGSTDKELDARFAQMAKAGIDLQVLSTPPASPHFENETNAVDAARRANDEYAEIVRRYPDKFRAYASLPFPHTDAALTELTRGLDELGMLGVTVTTSVLGRALDDPAFEPVFAELDRRGSILYVHPAGAGAESSLINSTMTWSVGAPIEDTISLTHLIIAGVPSRYPNMTIVASHLGGALPMLLKRMDRQTTWEAPNTPEKPSLAVRRMYFDTVAHGLDPALRAAVDVLGADRLVLGTDFPYQSGEAFTEAVTYVQRAGLPAEAVNQILDTTAPKLLGIAE</sequence>
<name>A0ABS8ZMV4_9PSEU</name>
<dbReference type="InterPro" id="IPR032465">
    <property type="entry name" value="ACMSD"/>
</dbReference>
<evidence type="ECO:0000313" key="3">
    <source>
        <dbReference type="EMBL" id="MCE7008889.1"/>
    </source>
</evidence>
<dbReference type="RefSeq" id="WP_233730341.1">
    <property type="nucleotide sequence ID" value="NZ_JAJVCN010000003.1"/>
</dbReference>
<dbReference type="EMBL" id="JAJVCN010000003">
    <property type="protein sequence ID" value="MCE7008889.1"/>
    <property type="molecule type" value="Genomic_DNA"/>
</dbReference>
<evidence type="ECO:0000256" key="1">
    <source>
        <dbReference type="ARBA" id="ARBA00023239"/>
    </source>
</evidence>
<protein>
    <submittedName>
        <fullName evidence="3">Amidohydrolase</fullName>
    </submittedName>
</protein>
<dbReference type="Proteomes" id="UP001521150">
    <property type="component" value="Unassembled WGS sequence"/>
</dbReference>
<proteinExistence type="predicted"/>
<dbReference type="PANTHER" id="PTHR21240:SF28">
    <property type="entry name" value="ISO-OROTATE DECARBOXYLASE (EUROFUNG)"/>
    <property type="match status" value="1"/>
</dbReference>
<dbReference type="Gene3D" id="3.20.20.140">
    <property type="entry name" value="Metal-dependent hydrolases"/>
    <property type="match status" value="1"/>
</dbReference>
<evidence type="ECO:0000259" key="2">
    <source>
        <dbReference type="Pfam" id="PF04909"/>
    </source>
</evidence>
<comment type="caution">
    <text evidence="3">The sequence shown here is derived from an EMBL/GenBank/DDBJ whole genome shotgun (WGS) entry which is preliminary data.</text>
</comment>
<keyword evidence="4" id="KW-1185">Reference proteome</keyword>
<evidence type="ECO:0000313" key="4">
    <source>
        <dbReference type="Proteomes" id="UP001521150"/>
    </source>
</evidence>